<accession>A0A2P2IRZ3</accession>
<dbReference type="EMBL" id="GGEC01003474">
    <property type="protein sequence ID" value="MBW83957.1"/>
    <property type="molecule type" value="Transcribed_RNA"/>
</dbReference>
<name>A0A2P2IRZ3_RHIMU</name>
<sequence length="92" mass="10943">MKMGKLNRLEVTESSATFQSSREKEGNKHCKFKLKYLLMFLEMLLFATFRDFSLKGCPASMKREYGQKDKRDVDNRRHLVSFRDQFHAAQLF</sequence>
<reference evidence="2" key="1">
    <citation type="submission" date="2018-02" db="EMBL/GenBank/DDBJ databases">
        <title>Rhizophora mucronata_Transcriptome.</title>
        <authorList>
            <person name="Meera S.P."/>
            <person name="Sreeshan A."/>
            <person name="Augustine A."/>
        </authorList>
    </citation>
    <scope>NUCLEOTIDE SEQUENCE</scope>
    <source>
        <tissue evidence="2">Leaf</tissue>
    </source>
</reference>
<feature type="region of interest" description="Disordered" evidence="1">
    <location>
        <begin position="1"/>
        <end position="25"/>
    </location>
</feature>
<organism evidence="2">
    <name type="scientific">Rhizophora mucronata</name>
    <name type="common">Asiatic mangrove</name>
    <dbReference type="NCBI Taxonomy" id="61149"/>
    <lineage>
        <taxon>Eukaryota</taxon>
        <taxon>Viridiplantae</taxon>
        <taxon>Streptophyta</taxon>
        <taxon>Embryophyta</taxon>
        <taxon>Tracheophyta</taxon>
        <taxon>Spermatophyta</taxon>
        <taxon>Magnoliopsida</taxon>
        <taxon>eudicotyledons</taxon>
        <taxon>Gunneridae</taxon>
        <taxon>Pentapetalae</taxon>
        <taxon>rosids</taxon>
        <taxon>fabids</taxon>
        <taxon>Malpighiales</taxon>
        <taxon>Rhizophoraceae</taxon>
        <taxon>Rhizophora</taxon>
    </lineage>
</organism>
<evidence type="ECO:0000313" key="2">
    <source>
        <dbReference type="EMBL" id="MBW83957.1"/>
    </source>
</evidence>
<evidence type="ECO:0000256" key="1">
    <source>
        <dbReference type="SAM" id="MobiDB-lite"/>
    </source>
</evidence>
<proteinExistence type="predicted"/>
<protein>
    <submittedName>
        <fullName evidence="2">Uncharacterized protein</fullName>
    </submittedName>
</protein>
<dbReference type="AlphaFoldDB" id="A0A2P2IRZ3"/>